<dbReference type="Proteomes" id="UP001187531">
    <property type="component" value="Unassembled WGS sequence"/>
</dbReference>
<accession>A0AA88HNS8</accession>
<sequence length="200" mass="23070">MNSLYGFTLFTQKCEGKKTDYLSEGIDLAKLMTSKAHPEHTTKAANEHVPFHAEELIVKFIYLLLAGHLSYTRKMIIKDIYFRGYNNLDYGSKAQQASSKDALKGRKAALRPTMQFTPEVHLFKIYFEKISILRDVIEETLKNWRHCEECPANVFSGWDRMIVKAIYFWWYNNMDCGSKAEQASSKADLKGPKTALKRPT</sequence>
<evidence type="ECO:0000313" key="2">
    <source>
        <dbReference type="Proteomes" id="UP001187531"/>
    </source>
</evidence>
<organism evidence="1 2">
    <name type="scientific">Artemia franciscana</name>
    <name type="common">Brine shrimp</name>
    <name type="synonym">Artemia sanfranciscana</name>
    <dbReference type="NCBI Taxonomy" id="6661"/>
    <lineage>
        <taxon>Eukaryota</taxon>
        <taxon>Metazoa</taxon>
        <taxon>Ecdysozoa</taxon>
        <taxon>Arthropoda</taxon>
        <taxon>Crustacea</taxon>
        <taxon>Branchiopoda</taxon>
        <taxon>Anostraca</taxon>
        <taxon>Artemiidae</taxon>
        <taxon>Artemia</taxon>
    </lineage>
</organism>
<comment type="caution">
    <text evidence="1">The sequence shown here is derived from an EMBL/GenBank/DDBJ whole genome shotgun (WGS) entry which is preliminary data.</text>
</comment>
<dbReference type="AlphaFoldDB" id="A0AA88HNS8"/>
<reference evidence="1" key="1">
    <citation type="submission" date="2023-07" db="EMBL/GenBank/DDBJ databases">
        <title>Chromosome-level genome assembly of Artemia franciscana.</title>
        <authorList>
            <person name="Jo E."/>
        </authorList>
    </citation>
    <scope>NUCLEOTIDE SEQUENCE</scope>
    <source>
        <tissue evidence="1">Whole body</tissue>
    </source>
</reference>
<name>A0AA88HNS8_ARTSF</name>
<proteinExistence type="predicted"/>
<dbReference type="EMBL" id="JAVRJZ010000015">
    <property type="protein sequence ID" value="KAK2712308.1"/>
    <property type="molecule type" value="Genomic_DNA"/>
</dbReference>
<keyword evidence="2" id="KW-1185">Reference proteome</keyword>
<evidence type="ECO:0000313" key="1">
    <source>
        <dbReference type="EMBL" id="KAK2712308.1"/>
    </source>
</evidence>
<gene>
    <name evidence="1" type="ORF">QYM36_011109</name>
</gene>
<protein>
    <submittedName>
        <fullName evidence="1">Uncharacterized protein</fullName>
    </submittedName>
</protein>